<dbReference type="InterPro" id="IPR002347">
    <property type="entry name" value="SDR_fam"/>
</dbReference>
<sequence length="255" mass="26491">MACGAAMSYSAPFSVDLRGKVALVTGGAADVGRAISLALAASGAAVAIGDLNPDRSEALVETISAQGGQAFAFQGDVSNKYQAAAMIEAVRDRFTHLHILVNAAGTLRAAPFVKIDEYDWRRIVEINLTGTFFMMQLASRVMIDEGGGVIVNLASAYGHPLPLANHAPYVASKAGIIGLTREAARELAPHGVRVNAVCPAEIAFPNAPLPEAPQNPQGRFGTPEEVAAAVLFLCSDAARFITGQALHVDGGLAMP</sequence>
<evidence type="ECO:0000256" key="1">
    <source>
        <dbReference type="ARBA" id="ARBA00006484"/>
    </source>
</evidence>
<dbReference type="Gene3D" id="3.40.50.720">
    <property type="entry name" value="NAD(P)-binding Rossmann-like Domain"/>
    <property type="match status" value="1"/>
</dbReference>
<comment type="caution">
    <text evidence="3">The sequence shown here is derived from an EMBL/GenBank/DDBJ whole genome shotgun (WGS) entry which is preliminary data.</text>
</comment>
<dbReference type="Proteomes" id="UP000229681">
    <property type="component" value="Unassembled WGS sequence"/>
</dbReference>
<dbReference type="Pfam" id="PF13561">
    <property type="entry name" value="adh_short_C2"/>
    <property type="match status" value="1"/>
</dbReference>
<comment type="similarity">
    <text evidence="1">Belongs to the short-chain dehydrogenases/reductases (SDR) family.</text>
</comment>
<dbReference type="InterPro" id="IPR036291">
    <property type="entry name" value="NAD(P)-bd_dom_sf"/>
</dbReference>
<dbReference type="FunFam" id="3.40.50.720:FF:000084">
    <property type="entry name" value="Short-chain dehydrogenase reductase"/>
    <property type="match status" value="1"/>
</dbReference>
<protein>
    <submittedName>
        <fullName evidence="3">Beta-ketoacyl-ACP reductase</fullName>
    </submittedName>
</protein>
<dbReference type="PRINTS" id="PR00081">
    <property type="entry name" value="GDHRDH"/>
</dbReference>
<evidence type="ECO:0000313" key="3">
    <source>
        <dbReference type="EMBL" id="PJF37333.1"/>
    </source>
</evidence>
<evidence type="ECO:0000313" key="4">
    <source>
        <dbReference type="Proteomes" id="UP000229681"/>
    </source>
</evidence>
<evidence type="ECO:0000256" key="2">
    <source>
        <dbReference type="ARBA" id="ARBA00023002"/>
    </source>
</evidence>
<accession>A0A2M8PIG5</accession>
<reference evidence="3 4" key="1">
    <citation type="submission" date="2017-11" db="EMBL/GenBank/DDBJ databases">
        <title>Evolution of Phototrophy in the Chloroflexi Phylum Driven by Horizontal Gene Transfer.</title>
        <authorList>
            <person name="Ward L.M."/>
            <person name="Hemp J."/>
            <person name="Shih P.M."/>
            <person name="Mcglynn S.E."/>
            <person name="Fischer W."/>
        </authorList>
    </citation>
    <scope>NUCLEOTIDE SEQUENCE [LARGE SCALE GENOMIC DNA]</scope>
    <source>
        <strain evidence="3">JP3_13</strain>
    </source>
</reference>
<name>A0A2M8PIG5_9CHLR</name>
<organism evidence="3 4">
    <name type="scientific">Candidatus Thermofonsia Clade 1 bacterium</name>
    <dbReference type="NCBI Taxonomy" id="2364210"/>
    <lineage>
        <taxon>Bacteria</taxon>
        <taxon>Bacillati</taxon>
        <taxon>Chloroflexota</taxon>
        <taxon>Candidatus Thermofontia</taxon>
        <taxon>Candidatus Thermofonsia Clade 1</taxon>
    </lineage>
</organism>
<dbReference type="PANTHER" id="PTHR42760">
    <property type="entry name" value="SHORT-CHAIN DEHYDROGENASES/REDUCTASES FAMILY MEMBER"/>
    <property type="match status" value="1"/>
</dbReference>
<gene>
    <name evidence="3" type="ORF">CUN49_00830</name>
</gene>
<proteinExistence type="inferred from homology"/>
<dbReference type="AlphaFoldDB" id="A0A2M8PIG5"/>
<dbReference type="PANTHER" id="PTHR42760:SF133">
    <property type="entry name" value="3-OXOACYL-[ACYL-CARRIER-PROTEIN] REDUCTASE"/>
    <property type="match status" value="1"/>
</dbReference>
<dbReference type="SUPFAM" id="SSF51735">
    <property type="entry name" value="NAD(P)-binding Rossmann-fold domains"/>
    <property type="match status" value="1"/>
</dbReference>
<dbReference type="InterPro" id="IPR020904">
    <property type="entry name" value="Sc_DH/Rdtase_CS"/>
</dbReference>
<dbReference type="PROSITE" id="PS00061">
    <property type="entry name" value="ADH_SHORT"/>
    <property type="match status" value="1"/>
</dbReference>
<dbReference type="EMBL" id="PGTM01000005">
    <property type="protein sequence ID" value="PJF37333.1"/>
    <property type="molecule type" value="Genomic_DNA"/>
</dbReference>
<dbReference type="GO" id="GO:0016616">
    <property type="term" value="F:oxidoreductase activity, acting on the CH-OH group of donors, NAD or NADP as acceptor"/>
    <property type="evidence" value="ECO:0007669"/>
    <property type="project" value="TreeGrafter"/>
</dbReference>
<dbReference type="PRINTS" id="PR00080">
    <property type="entry name" value="SDRFAMILY"/>
</dbReference>
<keyword evidence="2" id="KW-0560">Oxidoreductase</keyword>